<dbReference type="Gene3D" id="1.10.443.10">
    <property type="entry name" value="Intergrase catalytic core"/>
    <property type="match status" value="1"/>
</dbReference>
<evidence type="ECO:0000256" key="5">
    <source>
        <dbReference type="PROSITE-ProRule" id="PRU01248"/>
    </source>
</evidence>
<dbReference type="SUPFAM" id="SSF56349">
    <property type="entry name" value="DNA breaking-rejoining enzymes"/>
    <property type="match status" value="1"/>
</dbReference>
<feature type="domain" description="Core-binding (CB)" evidence="6">
    <location>
        <begin position="97"/>
        <end position="184"/>
    </location>
</feature>
<evidence type="ECO:0000256" key="2">
    <source>
        <dbReference type="ARBA" id="ARBA00022908"/>
    </source>
</evidence>
<dbReference type="PROSITE" id="PS51900">
    <property type="entry name" value="CB"/>
    <property type="match status" value="1"/>
</dbReference>
<evidence type="ECO:0000256" key="4">
    <source>
        <dbReference type="ARBA" id="ARBA00023172"/>
    </source>
</evidence>
<dbReference type="EMBL" id="DXDA01000026">
    <property type="protein sequence ID" value="HIY68390.1"/>
    <property type="molecule type" value="Genomic_DNA"/>
</dbReference>
<dbReference type="InterPro" id="IPR011010">
    <property type="entry name" value="DNA_brk_join_enz"/>
</dbReference>
<dbReference type="Gene3D" id="1.10.150.130">
    <property type="match status" value="1"/>
</dbReference>
<dbReference type="InterPro" id="IPR010998">
    <property type="entry name" value="Integrase_recombinase_N"/>
</dbReference>
<accession>A0A9D2CCB4</accession>
<organism evidence="7 8">
    <name type="scientific">Candidatus Alistipes intestinigallinarum</name>
    <dbReference type="NCBI Taxonomy" id="2838440"/>
    <lineage>
        <taxon>Bacteria</taxon>
        <taxon>Pseudomonadati</taxon>
        <taxon>Bacteroidota</taxon>
        <taxon>Bacteroidia</taxon>
        <taxon>Bacteroidales</taxon>
        <taxon>Rikenellaceae</taxon>
        <taxon>Alistipes</taxon>
    </lineage>
</organism>
<protein>
    <submittedName>
        <fullName evidence="7">Site-specific integrase</fullName>
    </submittedName>
</protein>
<dbReference type="InterPro" id="IPR025269">
    <property type="entry name" value="SAM-like_dom"/>
</dbReference>
<reference evidence="7" key="2">
    <citation type="submission" date="2021-04" db="EMBL/GenBank/DDBJ databases">
        <authorList>
            <person name="Gilroy R."/>
        </authorList>
    </citation>
    <scope>NUCLEOTIDE SEQUENCE</scope>
    <source>
        <strain evidence="7">5134</strain>
    </source>
</reference>
<gene>
    <name evidence="7" type="ORF">H9828_03110</name>
</gene>
<comment type="similarity">
    <text evidence="1">Belongs to the 'phage' integrase family.</text>
</comment>
<keyword evidence="4" id="KW-0233">DNA recombination</keyword>
<evidence type="ECO:0000313" key="7">
    <source>
        <dbReference type="EMBL" id="HIY68390.1"/>
    </source>
</evidence>
<evidence type="ECO:0000256" key="3">
    <source>
        <dbReference type="ARBA" id="ARBA00023125"/>
    </source>
</evidence>
<evidence type="ECO:0000256" key="1">
    <source>
        <dbReference type="ARBA" id="ARBA00008857"/>
    </source>
</evidence>
<reference evidence="7" key="1">
    <citation type="journal article" date="2021" name="PeerJ">
        <title>Extensive microbial diversity within the chicken gut microbiome revealed by metagenomics and culture.</title>
        <authorList>
            <person name="Gilroy R."/>
            <person name="Ravi A."/>
            <person name="Getino M."/>
            <person name="Pursley I."/>
            <person name="Horton D.L."/>
            <person name="Alikhan N.F."/>
            <person name="Baker D."/>
            <person name="Gharbi K."/>
            <person name="Hall N."/>
            <person name="Watson M."/>
            <person name="Adriaenssens E.M."/>
            <person name="Foster-Nyarko E."/>
            <person name="Jarju S."/>
            <person name="Secka A."/>
            <person name="Antonio M."/>
            <person name="Oren A."/>
            <person name="Chaudhuri R.R."/>
            <person name="La Ragione R."/>
            <person name="Hildebrand F."/>
            <person name="Pallen M.J."/>
        </authorList>
    </citation>
    <scope>NUCLEOTIDE SEQUENCE</scope>
    <source>
        <strain evidence="7">5134</strain>
    </source>
</reference>
<evidence type="ECO:0000259" key="6">
    <source>
        <dbReference type="PROSITE" id="PS51900"/>
    </source>
</evidence>
<dbReference type="AlphaFoldDB" id="A0A9D2CCB4"/>
<dbReference type="InterPro" id="IPR050090">
    <property type="entry name" value="Tyrosine_recombinase_XerCD"/>
</dbReference>
<dbReference type="CDD" id="cd01185">
    <property type="entry name" value="INTN1_C_like"/>
    <property type="match status" value="1"/>
</dbReference>
<dbReference type="Proteomes" id="UP000886844">
    <property type="component" value="Unassembled WGS sequence"/>
</dbReference>
<dbReference type="GO" id="GO:0015074">
    <property type="term" value="P:DNA integration"/>
    <property type="evidence" value="ECO:0007669"/>
    <property type="project" value="UniProtKB-KW"/>
</dbReference>
<dbReference type="GO" id="GO:0006310">
    <property type="term" value="P:DNA recombination"/>
    <property type="evidence" value="ECO:0007669"/>
    <property type="project" value="UniProtKB-KW"/>
</dbReference>
<dbReference type="InterPro" id="IPR044068">
    <property type="entry name" value="CB"/>
</dbReference>
<dbReference type="Pfam" id="PF00589">
    <property type="entry name" value="Phage_integrase"/>
    <property type="match status" value="1"/>
</dbReference>
<proteinExistence type="inferred from homology"/>
<comment type="caution">
    <text evidence="7">The sequence shown here is derived from an EMBL/GenBank/DDBJ whole genome shotgun (WGS) entry which is preliminary data.</text>
</comment>
<evidence type="ECO:0000313" key="8">
    <source>
        <dbReference type="Proteomes" id="UP000886844"/>
    </source>
</evidence>
<sequence>MATVKVKFRESTVPGRTGSIYYQVSHRGKMLQIPTPIRLHPEEWESSRRQMAGAGSDSFVQFRIESDLALLNRIIQRFELAERDYDVGEIALQFRVPQHQTTILAFMRQQIDQLEASRRFGTARNYHRAMNSLSAYFNGEDLPFQALTEQVVEHYGASLEQRGVVRNSVSFYMRILRSVYNKAVRLHLVEQSYPFRHVYTGVDTTRKRAVDERIIARLFQLDLRHSVPLARARDLFIFSYCTRGMAFVDMAYLRKTNIRNGSICYTRHKTRQQLCVRIEPVVQRIIDKYESCSAVYVLPVLRAEDAAEAFAQYQTALNYYNRQLKVLSGLLELDYGLSSYTARHSWATAARNHNIPISVISAGMGHTSERTTQIYLSLLENSVIDTANRQLTSLFDGAAEP</sequence>
<dbReference type="PANTHER" id="PTHR30349">
    <property type="entry name" value="PHAGE INTEGRASE-RELATED"/>
    <property type="match status" value="1"/>
</dbReference>
<dbReference type="GO" id="GO:0003677">
    <property type="term" value="F:DNA binding"/>
    <property type="evidence" value="ECO:0007669"/>
    <property type="project" value="UniProtKB-UniRule"/>
</dbReference>
<dbReference type="InterPro" id="IPR002104">
    <property type="entry name" value="Integrase_catalytic"/>
</dbReference>
<dbReference type="InterPro" id="IPR013762">
    <property type="entry name" value="Integrase-like_cat_sf"/>
</dbReference>
<dbReference type="Pfam" id="PF13102">
    <property type="entry name" value="Phage_int_SAM_5"/>
    <property type="match status" value="1"/>
</dbReference>
<name>A0A9D2CCB4_9BACT</name>
<dbReference type="PANTHER" id="PTHR30349:SF64">
    <property type="entry name" value="PROPHAGE INTEGRASE INTD-RELATED"/>
    <property type="match status" value="1"/>
</dbReference>
<keyword evidence="2" id="KW-0229">DNA integration</keyword>
<keyword evidence="3 5" id="KW-0238">DNA-binding</keyword>